<accession>A0A0V0HSA9</accession>
<organism evidence="1">
    <name type="scientific">Solanum chacoense</name>
    <name type="common">Chaco potato</name>
    <dbReference type="NCBI Taxonomy" id="4108"/>
    <lineage>
        <taxon>Eukaryota</taxon>
        <taxon>Viridiplantae</taxon>
        <taxon>Streptophyta</taxon>
        <taxon>Embryophyta</taxon>
        <taxon>Tracheophyta</taxon>
        <taxon>Spermatophyta</taxon>
        <taxon>Magnoliopsida</taxon>
        <taxon>eudicotyledons</taxon>
        <taxon>Gunneridae</taxon>
        <taxon>Pentapetalae</taxon>
        <taxon>asterids</taxon>
        <taxon>lamiids</taxon>
        <taxon>Solanales</taxon>
        <taxon>Solanaceae</taxon>
        <taxon>Solanoideae</taxon>
        <taxon>Solaneae</taxon>
        <taxon>Solanum</taxon>
    </lineage>
</organism>
<protein>
    <submittedName>
        <fullName evidence="1">Putative ovule protein</fullName>
    </submittedName>
</protein>
<name>A0A0V0HSA9_SOLCH</name>
<dbReference type="AlphaFoldDB" id="A0A0V0HSA9"/>
<dbReference type="EMBL" id="GEDG01015656">
    <property type="protein sequence ID" value="JAP23269.1"/>
    <property type="molecule type" value="Transcribed_RNA"/>
</dbReference>
<proteinExistence type="predicted"/>
<evidence type="ECO:0000313" key="1">
    <source>
        <dbReference type="EMBL" id="JAP23269.1"/>
    </source>
</evidence>
<reference evidence="1" key="1">
    <citation type="submission" date="2015-12" db="EMBL/GenBank/DDBJ databases">
        <title>Gene expression during late stages of embryo sac development: a critical building block for successful pollen-pistil interactions.</title>
        <authorList>
            <person name="Liu Y."/>
            <person name="Joly V."/>
            <person name="Sabar M."/>
            <person name="Matton D.P."/>
        </authorList>
    </citation>
    <scope>NUCLEOTIDE SEQUENCE</scope>
</reference>
<sequence>YDKANSYTEDNCSIKCSEGRNLLYYNYANFRLQRSTLYPQNHLKISSLESTVGKVYNLLV</sequence>
<feature type="non-terminal residue" evidence="1">
    <location>
        <position position="1"/>
    </location>
</feature>